<dbReference type="SUPFAM" id="SSF52047">
    <property type="entry name" value="RNI-like"/>
    <property type="match status" value="1"/>
</dbReference>
<dbReference type="EMBL" id="KZ857403">
    <property type="protein sequence ID" value="RDX49764.1"/>
    <property type="molecule type" value="Genomic_DNA"/>
</dbReference>
<gene>
    <name evidence="1" type="ORF">OH76DRAFT_1403353</name>
</gene>
<dbReference type="Gene3D" id="3.80.10.10">
    <property type="entry name" value="Ribonuclease Inhibitor"/>
    <property type="match status" value="1"/>
</dbReference>
<reference evidence="1 2" key="1">
    <citation type="journal article" date="2018" name="Biotechnol. Biofuels">
        <title>Integrative visual omics of the white-rot fungus Polyporus brumalis exposes the biotechnological potential of its oxidative enzymes for delignifying raw plant biomass.</title>
        <authorList>
            <person name="Miyauchi S."/>
            <person name="Rancon A."/>
            <person name="Drula E."/>
            <person name="Hage H."/>
            <person name="Chaduli D."/>
            <person name="Favel A."/>
            <person name="Grisel S."/>
            <person name="Henrissat B."/>
            <person name="Herpoel-Gimbert I."/>
            <person name="Ruiz-Duenas F.J."/>
            <person name="Chevret D."/>
            <person name="Hainaut M."/>
            <person name="Lin J."/>
            <person name="Wang M."/>
            <person name="Pangilinan J."/>
            <person name="Lipzen A."/>
            <person name="Lesage-Meessen L."/>
            <person name="Navarro D."/>
            <person name="Riley R."/>
            <person name="Grigoriev I.V."/>
            <person name="Zhou S."/>
            <person name="Raouche S."/>
            <person name="Rosso M.N."/>
        </authorList>
    </citation>
    <scope>NUCLEOTIDE SEQUENCE [LARGE SCALE GENOMIC DNA]</scope>
    <source>
        <strain evidence="1 2">BRFM 1820</strain>
    </source>
</reference>
<protein>
    <recommendedName>
        <fullName evidence="3">F-box domain-containing protein</fullName>
    </recommendedName>
</protein>
<accession>A0A371DB44</accession>
<evidence type="ECO:0000313" key="1">
    <source>
        <dbReference type="EMBL" id="RDX49764.1"/>
    </source>
</evidence>
<evidence type="ECO:0000313" key="2">
    <source>
        <dbReference type="Proteomes" id="UP000256964"/>
    </source>
</evidence>
<keyword evidence="2" id="KW-1185">Reference proteome</keyword>
<dbReference type="AlphaFoldDB" id="A0A371DB44"/>
<evidence type="ECO:0008006" key="3">
    <source>
        <dbReference type="Google" id="ProtNLM"/>
    </source>
</evidence>
<organism evidence="1 2">
    <name type="scientific">Lentinus brumalis</name>
    <dbReference type="NCBI Taxonomy" id="2498619"/>
    <lineage>
        <taxon>Eukaryota</taxon>
        <taxon>Fungi</taxon>
        <taxon>Dikarya</taxon>
        <taxon>Basidiomycota</taxon>
        <taxon>Agaricomycotina</taxon>
        <taxon>Agaricomycetes</taxon>
        <taxon>Polyporales</taxon>
        <taxon>Polyporaceae</taxon>
        <taxon>Lentinus</taxon>
    </lineage>
</organism>
<dbReference type="OrthoDB" id="2750355at2759"/>
<name>A0A371DB44_9APHY</name>
<sequence length="512" mass="57555">MPSTSQLNHDVLCAIAYAADRRTCASLMLTCKSLKHAAAKSVLHPLGGNYLWKQIEVTKFLRFLRADHSRFSYVRELHIGFTRLPSEVLEQLLEGLSQMTQLVTLGLPNGDATLEEFPTLVDALSKMTMIRRLEVRFAGLATCRLLWNMQARLTSILLDWLPHGNDSYHHHLPSSGSTHWADYHPVPLLSKWSATLEELTCQSWITSPTELPTFTQTYPKLRRLFIESEANPRVATYIRAYPNLAQLNVLSDDKDVYHHTNAHAVQKAHECRAVNVRSQEVAAGGGRGTWPHLEAFTGTLIDLYLLGITCRILRVHLDPSVEAQLLQLLPPVLAYAQPQHLKIGGDSMLLVHPSYGITKLLREPGAARLESLMLGLDFSFQDLEGLSIVSALNDLADALKLLPLRRLRLYIDCTQLDPTPSHLIGERIFAQCYGDPTPPHLAPAPITDQEKSLRSVDLDAYVRDLVSAIPSLEDVIVVVTGERDDESVYRRRVAELVRGRKAVYADREMYEW</sequence>
<proteinExistence type="predicted"/>
<dbReference type="InterPro" id="IPR032675">
    <property type="entry name" value="LRR_dom_sf"/>
</dbReference>
<dbReference type="Proteomes" id="UP000256964">
    <property type="component" value="Unassembled WGS sequence"/>
</dbReference>